<gene>
    <name evidence="2" type="ORF">GPL21_16810</name>
</gene>
<name>A0A844SV68_9BRAD</name>
<sequence length="80" mass="8202">MTNVKLLSAALIAVAMIASPAMARETHAMSRHVAEASAAAPTEPVYVDGRACIPAPRVGSFATAPWTGNNVPCEPGPYAP</sequence>
<evidence type="ECO:0000256" key="1">
    <source>
        <dbReference type="SAM" id="SignalP"/>
    </source>
</evidence>
<keyword evidence="3" id="KW-1185">Reference proteome</keyword>
<dbReference type="AlphaFoldDB" id="A0A844SV68"/>
<comment type="caution">
    <text evidence="2">The sequence shown here is derived from an EMBL/GenBank/DDBJ whole genome shotgun (WGS) entry which is preliminary data.</text>
</comment>
<keyword evidence="1" id="KW-0732">Signal</keyword>
<feature type="signal peptide" evidence="1">
    <location>
        <begin position="1"/>
        <end position="23"/>
    </location>
</feature>
<feature type="chain" id="PRO_5032960079" evidence="1">
    <location>
        <begin position="24"/>
        <end position="80"/>
    </location>
</feature>
<proteinExistence type="predicted"/>
<dbReference type="EMBL" id="WQNF01000010">
    <property type="protein sequence ID" value="MVT66761.1"/>
    <property type="molecule type" value="Genomic_DNA"/>
</dbReference>
<reference evidence="2 3" key="1">
    <citation type="submission" date="2019-12" db="EMBL/GenBank/DDBJ databases">
        <title>Draft genome sequences Bradyrhizobium cajani AMBPC1010, Bradyrhizobium pachyrhizi AMBPC1040 and Bradyrhizobium yuanmingense ALSPC3051, three plant growth promoting strains isolated from nodules of Cajanus cajan L. in Dominican Republic.</title>
        <authorList>
            <person name="Flores-Felix J.D."/>
            <person name="Araujo J."/>
            <person name="Diaz-Alcantara C."/>
            <person name="Gonzalez-Andres F."/>
            <person name="Velazquez E."/>
        </authorList>
    </citation>
    <scope>NUCLEOTIDE SEQUENCE [LARGE SCALE GENOMIC DNA]</scope>
    <source>
        <strain evidence="2 3">1040</strain>
    </source>
</reference>
<evidence type="ECO:0000313" key="2">
    <source>
        <dbReference type="EMBL" id="MVT66761.1"/>
    </source>
</evidence>
<dbReference type="RefSeq" id="WP_157344704.1">
    <property type="nucleotide sequence ID" value="NZ_WQNF01000010.1"/>
</dbReference>
<dbReference type="Proteomes" id="UP000436468">
    <property type="component" value="Unassembled WGS sequence"/>
</dbReference>
<protein>
    <submittedName>
        <fullName evidence="2">Uncharacterized protein</fullName>
    </submittedName>
</protein>
<evidence type="ECO:0000313" key="3">
    <source>
        <dbReference type="Proteomes" id="UP000436468"/>
    </source>
</evidence>
<accession>A0A844SV68</accession>
<organism evidence="2 3">
    <name type="scientific">Bradyrhizobium pachyrhizi</name>
    <dbReference type="NCBI Taxonomy" id="280333"/>
    <lineage>
        <taxon>Bacteria</taxon>
        <taxon>Pseudomonadati</taxon>
        <taxon>Pseudomonadota</taxon>
        <taxon>Alphaproteobacteria</taxon>
        <taxon>Hyphomicrobiales</taxon>
        <taxon>Nitrobacteraceae</taxon>
        <taxon>Bradyrhizobium</taxon>
    </lineage>
</organism>